<protein>
    <submittedName>
        <fullName evidence="6">4-amino-4-deoxychorismate lyase</fullName>
    </submittedName>
</protein>
<keyword evidence="7" id="KW-1185">Reference proteome</keyword>
<dbReference type="FunFam" id="3.20.10.10:FF:000002">
    <property type="entry name" value="D-alanine aminotransferase"/>
    <property type="match status" value="1"/>
</dbReference>
<evidence type="ECO:0000256" key="2">
    <source>
        <dbReference type="ARBA" id="ARBA00009320"/>
    </source>
</evidence>
<keyword evidence="6" id="KW-0456">Lyase</keyword>
<dbReference type="Pfam" id="PF01063">
    <property type="entry name" value="Aminotran_4"/>
    <property type="match status" value="1"/>
</dbReference>
<evidence type="ECO:0000256" key="1">
    <source>
        <dbReference type="ARBA" id="ARBA00001933"/>
    </source>
</evidence>
<dbReference type="Proteomes" id="UP000215896">
    <property type="component" value="Unassembled WGS sequence"/>
</dbReference>
<dbReference type="PANTHER" id="PTHR42743:SF11">
    <property type="entry name" value="AMINODEOXYCHORISMATE LYASE"/>
    <property type="match status" value="1"/>
</dbReference>
<comment type="caution">
    <text evidence="6">The sequence shown here is derived from an EMBL/GenBank/DDBJ whole genome shotgun (WGS) entry which is preliminary data.</text>
</comment>
<accession>A0A255G3J3</accession>
<dbReference type="InterPro" id="IPR001544">
    <property type="entry name" value="Aminotrans_IV"/>
</dbReference>
<dbReference type="GO" id="GO:0046394">
    <property type="term" value="P:carboxylic acid biosynthetic process"/>
    <property type="evidence" value="ECO:0007669"/>
    <property type="project" value="UniProtKB-ARBA"/>
</dbReference>
<dbReference type="InterPro" id="IPR018300">
    <property type="entry name" value="Aminotrans_IV_CS"/>
</dbReference>
<comment type="similarity">
    <text evidence="2 4">Belongs to the class-IV pyridoxal-phosphate-dependent aminotransferase family.</text>
</comment>
<dbReference type="SUPFAM" id="SSF56752">
    <property type="entry name" value="D-aminoacid aminotransferase-like PLP-dependent enzymes"/>
    <property type="match status" value="1"/>
</dbReference>
<dbReference type="PROSITE" id="PS00770">
    <property type="entry name" value="AA_TRANSFER_CLASS_4"/>
    <property type="match status" value="1"/>
</dbReference>
<dbReference type="RefSeq" id="WP_094406238.1">
    <property type="nucleotide sequence ID" value="NZ_NMVO01000016.1"/>
</dbReference>
<evidence type="ECO:0000256" key="5">
    <source>
        <dbReference type="RuleBase" id="RU004516"/>
    </source>
</evidence>
<dbReference type="Gene3D" id="3.30.470.10">
    <property type="match status" value="1"/>
</dbReference>
<dbReference type="InterPro" id="IPR043132">
    <property type="entry name" value="BCAT-like_C"/>
</dbReference>
<dbReference type="GO" id="GO:0016829">
    <property type="term" value="F:lyase activity"/>
    <property type="evidence" value="ECO:0007669"/>
    <property type="project" value="UniProtKB-KW"/>
</dbReference>
<evidence type="ECO:0000313" key="7">
    <source>
        <dbReference type="Proteomes" id="UP000215896"/>
    </source>
</evidence>
<dbReference type="GO" id="GO:0008652">
    <property type="term" value="P:amino acid biosynthetic process"/>
    <property type="evidence" value="ECO:0007669"/>
    <property type="project" value="UniProtKB-ARBA"/>
</dbReference>
<dbReference type="InterPro" id="IPR043131">
    <property type="entry name" value="BCAT-like_N"/>
</dbReference>
<evidence type="ECO:0000256" key="3">
    <source>
        <dbReference type="ARBA" id="ARBA00022898"/>
    </source>
</evidence>
<dbReference type="Gene3D" id="3.20.10.10">
    <property type="entry name" value="D-amino Acid Aminotransferase, subunit A, domain 2"/>
    <property type="match status" value="1"/>
</dbReference>
<proteinExistence type="inferred from homology"/>
<dbReference type="OrthoDB" id="9805628at2"/>
<dbReference type="PANTHER" id="PTHR42743">
    <property type="entry name" value="AMINO-ACID AMINOTRANSFERASE"/>
    <property type="match status" value="1"/>
</dbReference>
<reference evidence="6 7" key="1">
    <citation type="submission" date="2017-07" db="EMBL/GenBank/DDBJ databases">
        <title>Draft whole genome sequences of clinical Proprionibacteriaceae strains.</title>
        <authorList>
            <person name="Bernier A.-M."/>
            <person name="Bernard K."/>
            <person name="Domingo M.-C."/>
        </authorList>
    </citation>
    <scope>NUCLEOTIDE SEQUENCE [LARGE SCALE GENOMIC DNA]</scope>
    <source>
        <strain evidence="6 7">NML 030167</strain>
    </source>
</reference>
<accession>A0A4R6LW72</accession>
<organism evidence="6 7">
    <name type="scientific">Enemella evansiae</name>
    <dbReference type="NCBI Taxonomy" id="2016499"/>
    <lineage>
        <taxon>Bacteria</taxon>
        <taxon>Bacillati</taxon>
        <taxon>Actinomycetota</taxon>
        <taxon>Actinomycetes</taxon>
        <taxon>Propionibacteriales</taxon>
        <taxon>Propionibacteriaceae</taxon>
        <taxon>Enemella</taxon>
    </lineage>
</organism>
<evidence type="ECO:0000256" key="4">
    <source>
        <dbReference type="RuleBase" id="RU004106"/>
    </source>
</evidence>
<dbReference type="GO" id="GO:0005829">
    <property type="term" value="C:cytosol"/>
    <property type="evidence" value="ECO:0007669"/>
    <property type="project" value="TreeGrafter"/>
</dbReference>
<dbReference type="InterPro" id="IPR050571">
    <property type="entry name" value="Class-IV_PLP-Dep_Aminotrnsfr"/>
</dbReference>
<dbReference type="InterPro" id="IPR036038">
    <property type="entry name" value="Aminotransferase-like"/>
</dbReference>
<comment type="cofactor">
    <cofactor evidence="1 5">
        <name>pyridoxal 5'-phosphate</name>
        <dbReference type="ChEBI" id="CHEBI:597326"/>
    </cofactor>
</comment>
<name>A0A255G3J3_9ACTN</name>
<evidence type="ECO:0000313" key="6">
    <source>
        <dbReference type="EMBL" id="OYO10507.1"/>
    </source>
</evidence>
<dbReference type="AlphaFoldDB" id="A0A255G3J3"/>
<sequence>MAEQTDDLRVWVDGELYAEADAATVSATDHGLVVGDGVFEAFKAIDGKAFTPSRHLARLQRSAKAMGLPAPDLAYVTEGMDAVLEGFDHPLGLFRITYTGGRGPLGSGAAYGPPTLVVAVRPAPELPPTTSIVTTPWTRNVEGALAGVKSTSYGENVLGLAYAAEHEATEGIFVNSDGNLCEGTGSNIFCVFEDEVITPPLSAAPLAGITRALTIEWGLEAGLAMVERDLDLTTAKSADEVFLTSSSRDVQGVSRWDQTEWEAPGRYTRQLQELFRTRMAQNLDPQ</sequence>
<keyword evidence="3 5" id="KW-0663">Pyridoxal phosphate</keyword>
<dbReference type="EMBL" id="NMVO01000016">
    <property type="protein sequence ID" value="OYO10507.1"/>
    <property type="molecule type" value="Genomic_DNA"/>
</dbReference>
<gene>
    <name evidence="6" type="ORF">CGZ94_15940</name>
</gene>